<organism evidence="2 3">
    <name type="scientific">Koribacter versatilis (strain Ellin345)</name>
    <dbReference type="NCBI Taxonomy" id="204669"/>
    <lineage>
        <taxon>Bacteria</taxon>
        <taxon>Pseudomonadati</taxon>
        <taxon>Acidobacteriota</taxon>
        <taxon>Terriglobia</taxon>
        <taxon>Terriglobales</taxon>
        <taxon>Candidatus Korobacteraceae</taxon>
        <taxon>Candidatus Korobacter</taxon>
    </lineage>
</organism>
<evidence type="ECO:0000313" key="3">
    <source>
        <dbReference type="Proteomes" id="UP000002432"/>
    </source>
</evidence>
<feature type="compositionally biased region" description="Low complexity" evidence="1">
    <location>
        <begin position="50"/>
        <end position="70"/>
    </location>
</feature>
<dbReference type="KEGG" id="aba:Acid345_3944"/>
<dbReference type="AlphaFoldDB" id="Q1IJK6"/>
<evidence type="ECO:0000256" key="1">
    <source>
        <dbReference type="SAM" id="MobiDB-lite"/>
    </source>
</evidence>
<evidence type="ECO:0008006" key="4">
    <source>
        <dbReference type="Google" id="ProtNLM"/>
    </source>
</evidence>
<feature type="compositionally biased region" description="Polar residues" evidence="1">
    <location>
        <begin position="82"/>
        <end position="92"/>
    </location>
</feature>
<dbReference type="Proteomes" id="UP000002432">
    <property type="component" value="Chromosome"/>
</dbReference>
<accession>Q1IJK6</accession>
<keyword evidence="3" id="KW-1185">Reference proteome</keyword>
<dbReference type="EMBL" id="CP000360">
    <property type="protein sequence ID" value="ABF42944.1"/>
    <property type="molecule type" value="Genomic_DNA"/>
</dbReference>
<evidence type="ECO:0000313" key="2">
    <source>
        <dbReference type="EMBL" id="ABF42944.1"/>
    </source>
</evidence>
<proteinExistence type="predicted"/>
<reference evidence="2 3" key="1">
    <citation type="journal article" date="2009" name="Appl. Environ. Microbiol.">
        <title>Three genomes from the phylum Acidobacteria provide insight into the lifestyles of these microorganisms in soils.</title>
        <authorList>
            <person name="Ward N.L."/>
            <person name="Challacombe J.F."/>
            <person name="Janssen P.H."/>
            <person name="Henrissat B."/>
            <person name="Coutinho P.M."/>
            <person name="Wu M."/>
            <person name="Xie G."/>
            <person name="Haft D.H."/>
            <person name="Sait M."/>
            <person name="Badger J."/>
            <person name="Barabote R.D."/>
            <person name="Bradley B."/>
            <person name="Brettin T.S."/>
            <person name="Brinkac L.M."/>
            <person name="Bruce D."/>
            <person name="Creasy T."/>
            <person name="Daugherty S.C."/>
            <person name="Davidsen T.M."/>
            <person name="DeBoy R.T."/>
            <person name="Detter J.C."/>
            <person name="Dodson R.J."/>
            <person name="Durkin A.S."/>
            <person name="Ganapathy A."/>
            <person name="Gwinn-Giglio M."/>
            <person name="Han C.S."/>
            <person name="Khouri H."/>
            <person name="Kiss H."/>
            <person name="Kothari S.P."/>
            <person name="Madupu R."/>
            <person name="Nelson K.E."/>
            <person name="Nelson W.C."/>
            <person name="Paulsen I."/>
            <person name="Penn K."/>
            <person name="Ren Q."/>
            <person name="Rosovitz M.J."/>
            <person name="Selengut J.D."/>
            <person name="Shrivastava S."/>
            <person name="Sullivan S.A."/>
            <person name="Tapia R."/>
            <person name="Thompson L.S."/>
            <person name="Watkins K.L."/>
            <person name="Yang Q."/>
            <person name="Yu C."/>
            <person name="Zafar N."/>
            <person name="Zhou L."/>
            <person name="Kuske C.R."/>
        </authorList>
    </citation>
    <scope>NUCLEOTIDE SEQUENCE [LARGE SCALE GENOMIC DNA]</scope>
    <source>
        <strain evidence="2 3">Ellin345</strain>
    </source>
</reference>
<dbReference type="EnsemblBacteria" id="ABF42944">
    <property type="protein sequence ID" value="ABF42944"/>
    <property type="gene ID" value="Acid345_3944"/>
</dbReference>
<feature type="region of interest" description="Disordered" evidence="1">
    <location>
        <begin position="50"/>
        <end position="102"/>
    </location>
</feature>
<name>Q1IJK6_KORVE</name>
<sequence>MRKCRGLWRGLLRCENSAQISGGFSLMKKAMIFATFMLSTLAWAGVQQPAAGQSGAPAGAPGASQGQSSSMPDTSAAPGAAGQSTSPEATPQASGAPAAGGAITEGCLGGSSPNFTLTDASGKSFKLNLPANADGSKLSAHVGESVQVMGDVKADSIAVSKVGKGNGTCPAK</sequence>
<gene>
    <name evidence="2" type="ordered locus">Acid345_3944</name>
</gene>
<feature type="compositionally biased region" description="Low complexity" evidence="1">
    <location>
        <begin position="93"/>
        <end position="102"/>
    </location>
</feature>
<protein>
    <recommendedName>
        <fullName evidence="4">DUF5666 domain-containing protein</fullName>
    </recommendedName>
</protein>
<dbReference type="HOGENOM" id="CLU_1553251_0_0_0"/>